<dbReference type="GO" id="GO:0055085">
    <property type="term" value="P:transmembrane transport"/>
    <property type="evidence" value="ECO:0007669"/>
    <property type="project" value="InterPro"/>
</dbReference>
<dbReference type="AlphaFoldDB" id="A0A3P3VSW7"/>
<comment type="caution">
    <text evidence="2">The sequence shown here is derived from an EMBL/GenBank/DDBJ whole genome shotgun (WGS) entry which is preliminary data.</text>
</comment>
<dbReference type="SUPFAM" id="SSF53850">
    <property type="entry name" value="Periplasmic binding protein-like II"/>
    <property type="match status" value="1"/>
</dbReference>
<name>A0A3P3VSW7_9GAMM</name>
<dbReference type="NCBIfam" id="TIGR01409">
    <property type="entry name" value="TAT_signal_seq"/>
    <property type="match status" value="1"/>
</dbReference>
<dbReference type="PANTHER" id="PTHR33376:SF5">
    <property type="entry name" value="EXTRACYTOPLASMIC SOLUTE RECEPTOR PROTEIN"/>
    <property type="match status" value="1"/>
</dbReference>
<dbReference type="Proteomes" id="UP000280792">
    <property type="component" value="Unassembled WGS sequence"/>
</dbReference>
<gene>
    <name evidence="2" type="ORF">D0544_01505</name>
</gene>
<sequence>MTDKKDKDINESNTRRDFLKKAGAASAAVVGTSVLGAPAVHAASNKKIKWRLQTYAGPALAEHVIKPSIDAFNKVANGEMEIELYYADQLVPTGELFRAMQRGTIDAVQSDDDSIAAPVDISVFGGYFPFASRYSLDVPVLFNQYGLNEIWEEAYSEVEGVTWLGAGSWDPCNFATVEPINSLADLKGKRVFTFPTAGKFLSRFGVVPVTLPWEDIEVAVQTGELDGIAWSGITEDYTVGWADVTNYFLTNNISGAWVGSYFANSDRWNELPEHLQTLFKLCMDSSHYYRQHWYWGGEAHLRTSGTKMKLTSIPDAEWATVEAEAHKFWDEIAAKSERNARVVKILKEYSAVMEKAGKPYRCS</sequence>
<accession>A0A3P3VSW7</accession>
<keyword evidence="1" id="KW-0732">Signal</keyword>
<dbReference type="InterPro" id="IPR019546">
    <property type="entry name" value="TAT_signal_bac_arc"/>
</dbReference>
<dbReference type="InterPro" id="IPR018389">
    <property type="entry name" value="DctP_fam"/>
</dbReference>
<evidence type="ECO:0000256" key="1">
    <source>
        <dbReference type="ARBA" id="ARBA00022729"/>
    </source>
</evidence>
<protein>
    <submittedName>
        <fullName evidence="2">Twin-arginine translocation signal domain-containing protein</fullName>
    </submittedName>
</protein>
<dbReference type="CDD" id="cd13683">
    <property type="entry name" value="PBP2_TRAP_DctP6_7"/>
    <property type="match status" value="1"/>
</dbReference>
<dbReference type="Gene3D" id="3.40.190.170">
    <property type="entry name" value="Bacterial extracellular solute-binding protein, family 7"/>
    <property type="match status" value="1"/>
</dbReference>
<dbReference type="EMBL" id="QWEZ01000001">
    <property type="protein sequence ID" value="RRJ85407.1"/>
    <property type="molecule type" value="Genomic_DNA"/>
</dbReference>
<evidence type="ECO:0000313" key="3">
    <source>
        <dbReference type="Proteomes" id="UP000280792"/>
    </source>
</evidence>
<organism evidence="2 3">
    <name type="scientific">Aestuariirhabdus litorea</name>
    <dbReference type="NCBI Taxonomy" id="2528527"/>
    <lineage>
        <taxon>Bacteria</taxon>
        <taxon>Pseudomonadati</taxon>
        <taxon>Pseudomonadota</taxon>
        <taxon>Gammaproteobacteria</taxon>
        <taxon>Oceanospirillales</taxon>
        <taxon>Aestuariirhabdaceae</taxon>
        <taxon>Aestuariirhabdus</taxon>
    </lineage>
</organism>
<dbReference type="RefSeq" id="WP_125014162.1">
    <property type="nucleotide sequence ID" value="NZ_QWEZ01000001.1"/>
</dbReference>
<dbReference type="InterPro" id="IPR038404">
    <property type="entry name" value="TRAP_DctP_sf"/>
</dbReference>
<proteinExistence type="predicted"/>
<reference evidence="2 3" key="1">
    <citation type="submission" date="2018-08" db="EMBL/GenBank/DDBJ databases">
        <authorList>
            <person name="Khan S.A."/>
        </authorList>
    </citation>
    <scope>NUCLEOTIDE SEQUENCE [LARGE SCALE GENOMIC DNA]</scope>
    <source>
        <strain evidence="2 3">GTF-13</strain>
    </source>
</reference>
<reference evidence="2 3" key="2">
    <citation type="submission" date="2018-12" db="EMBL/GenBank/DDBJ databases">
        <title>Simiduia agarivorans gen. nov., sp. nov., a marine, agarolytic bacterium isolated from shallow coastal water from Keelung, Taiwan.</title>
        <authorList>
            <person name="Shieh W.Y."/>
        </authorList>
    </citation>
    <scope>NUCLEOTIDE SEQUENCE [LARGE SCALE GENOMIC DNA]</scope>
    <source>
        <strain evidence="2 3">GTF-13</strain>
    </source>
</reference>
<dbReference type="PROSITE" id="PS51318">
    <property type="entry name" value="TAT"/>
    <property type="match status" value="1"/>
</dbReference>
<keyword evidence="3" id="KW-1185">Reference proteome</keyword>
<dbReference type="InterPro" id="IPR006311">
    <property type="entry name" value="TAT_signal"/>
</dbReference>
<dbReference type="PANTHER" id="PTHR33376">
    <property type="match status" value="1"/>
</dbReference>
<evidence type="ECO:0000313" key="2">
    <source>
        <dbReference type="EMBL" id="RRJ85407.1"/>
    </source>
</evidence>
<dbReference type="Pfam" id="PF03480">
    <property type="entry name" value="DctP"/>
    <property type="match status" value="1"/>
</dbReference>